<evidence type="ECO:0000259" key="6">
    <source>
        <dbReference type="Pfam" id="PF03962"/>
    </source>
</evidence>
<dbReference type="InterPro" id="IPR036322">
    <property type="entry name" value="WD40_repeat_dom_sf"/>
</dbReference>
<dbReference type="InterPro" id="IPR019775">
    <property type="entry name" value="WD40_repeat_CS"/>
</dbReference>
<dbReference type="InterPro" id="IPR001680">
    <property type="entry name" value="WD40_rpt"/>
</dbReference>
<evidence type="ECO:0000256" key="3">
    <source>
        <dbReference type="PROSITE-ProRule" id="PRU00221"/>
    </source>
</evidence>
<evidence type="ECO:0000256" key="4">
    <source>
        <dbReference type="SAM" id="Coils"/>
    </source>
</evidence>
<dbReference type="GO" id="GO:0000209">
    <property type="term" value="P:protein polyubiquitination"/>
    <property type="evidence" value="ECO:0007669"/>
    <property type="project" value="TreeGrafter"/>
</dbReference>
<dbReference type="PANTHER" id="PTHR46202">
    <property type="entry name" value="DNA EXCISION REPAIR PROTEIN ERCC-8"/>
    <property type="match status" value="1"/>
</dbReference>
<dbReference type="SMART" id="SM00320">
    <property type="entry name" value="WD40"/>
    <property type="match status" value="3"/>
</dbReference>
<dbReference type="OrthoDB" id="9978204at2759"/>
<feature type="region of interest" description="Disordered" evidence="5">
    <location>
        <begin position="264"/>
        <end position="283"/>
    </location>
</feature>
<evidence type="ECO:0000256" key="5">
    <source>
        <dbReference type="SAM" id="MobiDB-lite"/>
    </source>
</evidence>
<dbReference type="PROSITE" id="PS00678">
    <property type="entry name" value="WD_REPEATS_1"/>
    <property type="match status" value="1"/>
</dbReference>
<keyword evidence="1 3" id="KW-0853">WD repeat</keyword>
<feature type="repeat" description="WD" evidence="3">
    <location>
        <begin position="113"/>
        <end position="154"/>
    </location>
</feature>
<evidence type="ECO:0000313" key="7">
    <source>
        <dbReference type="EMBL" id="TKA74385.1"/>
    </source>
</evidence>
<feature type="repeat" description="WD" evidence="3">
    <location>
        <begin position="45"/>
        <end position="87"/>
    </location>
</feature>
<dbReference type="GO" id="GO:0006283">
    <property type="term" value="P:transcription-coupled nucleotide-excision repair"/>
    <property type="evidence" value="ECO:0007669"/>
    <property type="project" value="InterPro"/>
</dbReference>
<organism evidence="7 8">
    <name type="scientific">Friedmanniomyces simplex</name>
    <dbReference type="NCBI Taxonomy" id="329884"/>
    <lineage>
        <taxon>Eukaryota</taxon>
        <taxon>Fungi</taxon>
        <taxon>Dikarya</taxon>
        <taxon>Ascomycota</taxon>
        <taxon>Pezizomycotina</taxon>
        <taxon>Dothideomycetes</taxon>
        <taxon>Dothideomycetidae</taxon>
        <taxon>Mycosphaerellales</taxon>
        <taxon>Teratosphaeriaceae</taxon>
        <taxon>Friedmanniomyces</taxon>
    </lineage>
</organism>
<name>A0A4U0XI92_9PEZI</name>
<reference evidence="7 8" key="1">
    <citation type="submission" date="2017-03" db="EMBL/GenBank/DDBJ databases">
        <title>Genomes of endolithic fungi from Antarctica.</title>
        <authorList>
            <person name="Coleine C."/>
            <person name="Masonjones S."/>
            <person name="Stajich J.E."/>
        </authorList>
    </citation>
    <scope>NUCLEOTIDE SEQUENCE [LARGE SCALE GENOMIC DNA]</scope>
    <source>
        <strain evidence="7 8">CCFEE 5184</strain>
    </source>
</reference>
<dbReference type="GO" id="GO:0031464">
    <property type="term" value="C:Cul4A-RING E3 ubiquitin ligase complex"/>
    <property type="evidence" value="ECO:0007669"/>
    <property type="project" value="TreeGrafter"/>
</dbReference>
<feature type="coiled-coil region" evidence="4">
    <location>
        <begin position="456"/>
        <end position="508"/>
    </location>
</feature>
<feature type="compositionally biased region" description="Basic and acidic residues" evidence="5">
    <location>
        <begin position="274"/>
        <end position="283"/>
    </location>
</feature>
<dbReference type="InterPro" id="IPR042238">
    <property type="entry name" value="Rad28/ERCC8/Ckn1/ATCSA-1"/>
</dbReference>
<dbReference type="Gene3D" id="2.130.10.10">
    <property type="entry name" value="YVTN repeat-like/Quinoprotein amine dehydrogenase"/>
    <property type="match status" value="1"/>
</dbReference>
<keyword evidence="4" id="KW-0175">Coiled coil</keyword>
<keyword evidence="2" id="KW-0677">Repeat</keyword>
<dbReference type="InterPro" id="IPR015943">
    <property type="entry name" value="WD40/YVTN_repeat-like_dom_sf"/>
</dbReference>
<dbReference type="GO" id="GO:0000109">
    <property type="term" value="C:nucleotide-excision repair complex"/>
    <property type="evidence" value="ECO:0007669"/>
    <property type="project" value="TreeGrafter"/>
</dbReference>
<protein>
    <recommendedName>
        <fullName evidence="6">Mnd1 HTH domain-containing protein</fullName>
    </recommendedName>
</protein>
<evidence type="ECO:0000256" key="1">
    <source>
        <dbReference type="ARBA" id="ARBA00022574"/>
    </source>
</evidence>
<sequence length="549" mass="60933">MFDLESTVYAHATSMVATHLLVACASQHPAVRLVDLKTGSSTHSLAGHSGSVLSVTWHPRDEHILASGATDGTCRLWDVRRSASSLGVLDMDDSIGIVGYDGKGLGARRRERGKAHNGAVNGISWTEDGQYLVTTGHDERMRVWNTMTGANTLANFGPSLKNSYNTALTPLIPPSMLSPSMLSPTRTIYYPSAGEILGFNMQSGSLLKRLRAPQRTPRASNTVHNVNDRTTSLAWRAHQVEMYSSHADGTIRCWRPRTAEDVGAEGEELNVGEQRQDEAAERKRKRDELDQIVRDLTKRRETWDSTYIPAPALSDIIESPDIRHQESVILAPKITCNAIKLANVLMYFQKSRVAHNIKDLEKHLPSVASINGMQVKDYLQALSDENRINVGKIGSGNWYWSFVSQDKKTRQKTLEDVQSAHDKAAAFVHDLRAKLTGAQAQRADEGDLLDDAGESRPELAAKKSELEAEIKALQKQLAAYSDSDPTELERKRKKMEAFKSEANQCTDDIYTMEGWFKTAGQEEVLNGLRLELYGDEYDAEESGLRELPA</sequence>
<dbReference type="EMBL" id="NAJQ01000228">
    <property type="protein sequence ID" value="TKA74385.1"/>
    <property type="molecule type" value="Genomic_DNA"/>
</dbReference>
<dbReference type="PANTHER" id="PTHR46202:SF1">
    <property type="entry name" value="DNA EXCISION REPAIR PROTEIN ERCC-8"/>
    <property type="match status" value="1"/>
</dbReference>
<dbReference type="SUPFAM" id="SSF50978">
    <property type="entry name" value="WD40 repeat-like"/>
    <property type="match status" value="1"/>
</dbReference>
<dbReference type="STRING" id="329884.A0A4U0XI92"/>
<comment type="caution">
    <text evidence="7">The sequence shown here is derived from an EMBL/GenBank/DDBJ whole genome shotgun (WGS) entry which is preliminary data.</text>
</comment>
<dbReference type="PROSITE" id="PS50294">
    <property type="entry name" value="WD_REPEATS_REGION"/>
    <property type="match status" value="2"/>
</dbReference>
<keyword evidence="8" id="KW-1185">Reference proteome</keyword>
<dbReference type="GO" id="GO:0043161">
    <property type="term" value="P:proteasome-mediated ubiquitin-dependent protein catabolic process"/>
    <property type="evidence" value="ECO:0007669"/>
    <property type="project" value="TreeGrafter"/>
</dbReference>
<gene>
    <name evidence="7" type="ORF">B0A55_04513</name>
</gene>
<dbReference type="Pfam" id="PF00400">
    <property type="entry name" value="WD40"/>
    <property type="match status" value="2"/>
</dbReference>
<accession>A0A4U0XI92</accession>
<feature type="domain" description="Mnd1 HTH" evidence="6">
    <location>
        <begin position="345"/>
        <end position="402"/>
    </location>
</feature>
<proteinExistence type="predicted"/>
<dbReference type="AlphaFoldDB" id="A0A4U0XI92"/>
<dbReference type="PROSITE" id="PS50082">
    <property type="entry name" value="WD_REPEATS_2"/>
    <property type="match status" value="2"/>
</dbReference>
<evidence type="ECO:0000313" key="8">
    <source>
        <dbReference type="Proteomes" id="UP000309340"/>
    </source>
</evidence>
<evidence type="ECO:0000256" key="2">
    <source>
        <dbReference type="ARBA" id="ARBA00022737"/>
    </source>
</evidence>
<dbReference type="InterPro" id="IPR040453">
    <property type="entry name" value="Mnd1_HTH"/>
</dbReference>
<dbReference type="Pfam" id="PF03962">
    <property type="entry name" value="Mnd1"/>
    <property type="match status" value="1"/>
</dbReference>
<dbReference type="Proteomes" id="UP000309340">
    <property type="component" value="Unassembled WGS sequence"/>
</dbReference>